<gene>
    <name evidence="1" type="ORF">PBRA_006798</name>
    <name evidence="2" type="ORF">PLBR_LOCUS8035</name>
</gene>
<dbReference type="AlphaFoldDB" id="A0A0G4IU70"/>
<accession>A0A0G4IU70</accession>
<dbReference type="Proteomes" id="UP000290189">
    <property type="component" value="Unassembled WGS sequence"/>
</dbReference>
<dbReference type="Proteomes" id="UP000039324">
    <property type="component" value="Unassembled WGS sequence"/>
</dbReference>
<dbReference type="EMBL" id="CDSF01000086">
    <property type="protein sequence ID" value="CEO98684.1"/>
    <property type="molecule type" value="Genomic_DNA"/>
</dbReference>
<reference evidence="2 4" key="2">
    <citation type="submission" date="2018-03" db="EMBL/GenBank/DDBJ databases">
        <authorList>
            <person name="Fogelqvist J."/>
        </authorList>
    </citation>
    <scope>NUCLEOTIDE SEQUENCE [LARGE SCALE GENOMIC DNA]</scope>
</reference>
<protein>
    <submittedName>
        <fullName evidence="1">Uncharacterized protein</fullName>
    </submittedName>
</protein>
<organism evidence="1 3">
    <name type="scientific">Plasmodiophora brassicae</name>
    <name type="common">Clubroot disease agent</name>
    <dbReference type="NCBI Taxonomy" id="37360"/>
    <lineage>
        <taxon>Eukaryota</taxon>
        <taxon>Sar</taxon>
        <taxon>Rhizaria</taxon>
        <taxon>Endomyxa</taxon>
        <taxon>Phytomyxea</taxon>
        <taxon>Plasmodiophorida</taxon>
        <taxon>Plasmodiophoridae</taxon>
        <taxon>Plasmodiophora</taxon>
    </lineage>
</organism>
<evidence type="ECO:0000313" key="3">
    <source>
        <dbReference type="Proteomes" id="UP000039324"/>
    </source>
</evidence>
<evidence type="ECO:0000313" key="1">
    <source>
        <dbReference type="EMBL" id="CEO98684.1"/>
    </source>
</evidence>
<dbReference type="EMBL" id="OVEO01000015">
    <property type="protein sequence ID" value="SPR00820.1"/>
    <property type="molecule type" value="Genomic_DNA"/>
</dbReference>
<keyword evidence="2" id="KW-0496">Mitochondrion</keyword>
<name>A0A0G4IU70_PLABS</name>
<keyword evidence="3" id="KW-1185">Reference proteome</keyword>
<geneLocation type="mitochondrion" evidence="2"/>
<sequence length="243" mass="27370">MAALVGARPFPTHCMDRAVPVSTLLRRRIWGLPDEIERVPHLRPRLAVKPANLSHGPPLSPAIYCHSTFSKRTMLQLTIDDCNMAVENIQPNAFALVVEVPALNRLHSALLKSGSPVQPGDDNHESLIAFREWLTASTFYTKGVTKANLKGTCAWVGLTEEQAREIAFEHWRVDRWMYAIKMAHYEGPIARVLWLRGTRPGRAHLFPSSLDVFGACNEVMYAPRPMRKPKPLRKGGLYTIKSR</sequence>
<evidence type="ECO:0000313" key="4">
    <source>
        <dbReference type="Proteomes" id="UP000290189"/>
    </source>
</evidence>
<proteinExistence type="predicted"/>
<reference evidence="1 3" key="1">
    <citation type="submission" date="2015-02" db="EMBL/GenBank/DDBJ databases">
        <authorList>
            <person name="Chooi Y.-H."/>
        </authorList>
    </citation>
    <scope>NUCLEOTIDE SEQUENCE [LARGE SCALE GENOMIC DNA]</scope>
    <source>
        <strain evidence="1">E3</strain>
    </source>
</reference>
<evidence type="ECO:0000313" key="2">
    <source>
        <dbReference type="EMBL" id="SPR00820.1"/>
    </source>
</evidence>